<organism evidence="1 2">
    <name type="scientific">Puccinia striiformis</name>
    <dbReference type="NCBI Taxonomy" id="27350"/>
    <lineage>
        <taxon>Eukaryota</taxon>
        <taxon>Fungi</taxon>
        <taxon>Dikarya</taxon>
        <taxon>Basidiomycota</taxon>
        <taxon>Pucciniomycotina</taxon>
        <taxon>Pucciniomycetes</taxon>
        <taxon>Pucciniales</taxon>
        <taxon>Pucciniaceae</taxon>
        <taxon>Puccinia</taxon>
    </lineage>
</organism>
<dbReference type="EMBL" id="PKSM01000046">
    <property type="protein sequence ID" value="POW19579.1"/>
    <property type="molecule type" value="Genomic_DNA"/>
</dbReference>
<accession>A0A2S4WCW3</accession>
<reference evidence="1 2" key="1">
    <citation type="submission" date="2017-12" db="EMBL/GenBank/DDBJ databases">
        <title>Gene loss provides genomic basis for host adaptation in cereal stripe rust fungi.</title>
        <authorList>
            <person name="Xia C."/>
        </authorList>
    </citation>
    <scope>NUCLEOTIDE SEQUENCE [LARGE SCALE GENOMIC DNA]</scope>
    <source>
        <strain evidence="1 2">93TX-2</strain>
    </source>
</reference>
<evidence type="ECO:0000313" key="2">
    <source>
        <dbReference type="Proteomes" id="UP000238274"/>
    </source>
</evidence>
<dbReference type="VEuPathDB" id="FungiDB:PSHT_04521"/>
<protein>
    <submittedName>
        <fullName evidence="1">Uncharacterized protein</fullName>
    </submittedName>
</protein>
<evidence type="ECO:0000313" key="1">
    <source>
        <dbReference type="EMBL" id="POW19579.1"/>
    </source>
</evidence>
<sequence length="166" mass="19024">MEPFPLSESTKLESEYLARQVVLILELRRSHQKAHELHLDSLRFASKVQAGLPQQRLPKLLRRESRKDLYLNTHARYLEETNQKEVIKQRFNLQTVVDHSRICLLRMPDDSAPLQLLGTLPVPPRVVQGQILSRPATVNGSPDGDEDAERLTRLISELELVFMGPT</sequence>
<reference evidence="2" key="3">
    <citation type="journal article" date="2018" name="Mol. Plant Microbe Interact.">
        <title>Genome sequence resources for the wheat stripe rust pathogen (Puccinia striiformis f. sp. tritici) and the barley stripe rust pathogen (Puccinia striiformis f. sp. hordei).</title>
        <authorList>
            <person name="Xia C."/>
            <person name="Wang M."/>
            <person name="Yin C."/>
            <person name="Cornejo O.E."/>
            <person name="Hulbert S.H."/>
            <person name="Chen X."/>
        </authorList>
    </citation>
    <scope>NUCLEOTIDE SEQUENCE [LARGE SCALE GENOMIC DNA]</scope>
    <source>
        <strain evidence="2">93TX-2</strain>
    </source>
</reference>
<reference evidence="2" key="2">
    <citation type="journal article" date="2018" name="BMC Genomics">
        <title>Genomic insights into host adaptation between the wheat stripe rust pathogen (Puccinia striiformis f. sp. tritici) and the barley stripe rust pathogen (Puccinia striiformis f. sp. hordei).</title>
        <authorList>
            <person name="Xia C."/>
            <person name="Wang M."/>
            <person name="Yin C."/>
            <person name="Cornejo O.E."/>
            <person name="Hulbert S.H."/>
            <person name="Chen X."/>
        </authorList>
    </citation>
    <scope>NUCLEOTIDE SEQUENCE [LARGE SCALE GENOMIC DNA]</scope>
    <source>
        <strain evidence="2">93TX-2</strain>
    </source>
</reference>
<name>A0A2S4WCW3_9BASI</name>
<gene>
    <name evidence="1" type="ORF">PSHT_04521</name>
</gene>
<dbReference type="AlphaFoldDB" id="A0A2S4WCW3"/>
<dbReference type="OrthoDB" id="2495276at2759"/>
<keyword evidence="2" id="KW-1185">Reference proteome</keyword>
<dbReference type="VEuPathDB" id="FungiDB:PSTT_12974"/>
<proteinExistence type="predicted"/>
<comment type="caution">
    <text evidence="1">The sequence shown here is derived from an EMBL/GenBank/DDBJ whole genome shotgun (WGS) entry which is preliminary data.</text>
</comment>
<dbReference type="Proteomes" id="UP000238274">
    <property type="component" value="Unassembled WGS sequence"/>
</dbReference>